<dbReference type="InterPro" id="IPR000172">
    <property type="entry name" value="GMC_OxRdtase_N"/>
</dbReference>
<dbReference type="GeneID" id="87925002"/>
<dbReference type="PANTHER" id="PTHR11552">
    <property type="entry name" value="GLUCOSE-METHANOL-CHOLINE GMC OXIDOREDUCTASE"/>
    <property type="match status" value="1"/>
</dbReference>
<dbReference type="InterPro" id="IPR007867">
    <property type="entry name" value="GMC_OxRtase_C"/>
</dbReference>
<dbReference type="RefSeq" id="XP_062765467.1">
    <property type="nucleotide sequence ID" value="XM_062905083.1"/>
</dbReference>
<evidence type="ECO:0000256" key="1">
    <source>
        <dbReference type="ARBA" id="ARBA00010790"/>
    </source>
</evidence>
<dbReference type="PROSITE" id="PS51257">
    <property type="entry name" value="PROKAR_LIPOPROTEIN"/>
    <property type="match status" value="1"/>
</dbReference>
<protein>
    <recommendedName>
        <fullName evidence="2">Glucose-methanol-choline oxidoreductase N-terminal domain-containing protein</fullName>
    </recommendedName>
</protein>
<comment type="similarity">
    <text evidence="1">Belongs to the GMC oxidoreductase family.</text>
</comment>
<comment type="caution">
    <text evidence="3">The sequence shown here is derived from an EMBL/GenBank/DDBJ whole genome shotgun (WGS) entry which is preliminary data.</text>
</comment>
<evidence type="ECO:0000313" key="4">
    <source>
        <dbReference type="Proteomes" id="UP001326199"/>
    </source>
</evidence>
<dbReference type="Pfam" id="PF05199">
    <property type="entry name" value="GMC_oxred_C"/>
    <property type="match status" value="1"/>
</dbReference>
<evidence type="ECO:0000313" key="3">
    <source>
        <dbReference type="EMBL" id="KAK4665501.1"/>
    </source>
</evidence>
<dbReference type="Gene3D" id="3.50.50.60">
    <property type="entry name" value="FAD/NAD(P)-binding domain"/>
    <property type="match status" value="1"/>
</dbReference>
<dbReference type="InterPro" id="IPR012132">
    <property type="entry name" value="GMC_OxRdtase"/>
</dbReference>
<sequence>MGLYKELPESLTEVDIIIAGGGTAGCIVAARLTDADPNLSILVIERGSNNDLPTIAYPLFFMQNIVPGSKASIFYQTAPEEQLDGREIIVPAGGVLGGGSSINLMMYTRAQRSDFDGWGVPGWSADEMLPYLKKLETYHGVDHNGTHGHDGPINVSTGTFTSTRFQNEFLSVVEETGWPTSDDLQNLDSSNGIGAQPALRYVSPDGARQDTANRYLHPRLQSSTNPNLHVLLETSVIRVLFDDNKRVRAVEFTRNPLYHDTHSPTQTVKARKTIVISSGALGTPPILERSGIGSPEVLSRAKVEVVVPLPGVGAEYEDHQLCVYPYHSSLSPSETADSVALGRVDPATLIQNNDPTLGWNTMDVTCKLRPLADKDITDLGPAFEAAWNNDFANTPDKPLGMIAPVAVFPNNPDLVSAFGPDKQYFSISCFTVHPYSRGHIHITSPELTSPPDFKTGFLTDKNNLDIKMHIWLYKTQREIARRLPLYRGEVTPCHPPFPPSSKASAVHLNQPLNGKVNNISYTPQDDAIIEQHIRQNVSTTWHSLGTCKIGSVVDENLNVYGTTGLKIADLSVLPGNVAANTNNMAMAVGEKAAGVIIGELGLGI</sequence>
<accession>A0ABR0HC93</accession>
<dbReference type="Gene3D" id="3.30.560.10">
    <property type="entry name" value="Glucose Oxidase, domain 3"/>
    <property type="match status" value="1"/>
</dbReference>
<feature type="domain" description="Glucose-methanol-choline oxidoreductase N-terminal" evidence="2">
    <location>
        <begin position="279"/>
        <end position="293"/>
    </location>
</feature>
<gene>
    <name evidence="3" type="ORF">QC763_000340</name>
</gene>
<dbReference type="SUPFAM" id="SSF54373">
    <property type="entry name" value="FAD-linked reductases, C-terminal domain"/>
    <property type="match status" value="1"/>
</dbReference>
<dbReference type="EMBL" id="JAFFHB010000005">
    <property type="protein sequence ID" value="KAK4665501.1"/>
    <property type="molecule type" value="Genomic_DNA"/>
</dbReference>
<dbReference type="PANTHER" id="PTHR11552:SF78">
    <property type="entry name" value="GLUCOSE-METHANOL-CHOLINE OXIDOREDUCTASE N-TERMINAL DOMAIN-CONTAINING PROTEIN"/>
    <property type="match status" value="1"/>
</dbReference>
<dbReference type="PROSITE" id="PS00624">
    <property type="entry name" value="GMC_OXRED_2"/>
    <property type="match status" value="1"/>
</dbReference>
<organism evidence="3 4">
    <name type="scientific">Podospora pseudopauciseta</name>
    <dbReference type="NCBI Taxonomy" id="2093780"/>
    <lineage>
        <taxon>Eukaryota</taxon>
        <taxon>Fungi</taxon>
        <taxon>Dikarya</taxon>
        <taxon>Ascomycota</taxon>
        <taxon>Pezizomycotina</taxon>
        <taxon>Sordariomycetes</taxon>
        <taxon>Sordariomycetidae</taxon>
        <taxon>Sordariales</taxon>
        <taxon>Podosporaceae</taxon>
        <taxon>Podospora</taxon>
    </lineage>
</organism>
<dbReference type="Proteomes" id="UP001326199">
    <property type="component" value="Unassembled WGS sequence"/>
</dbReference>
<reference evidence="3 4" key="1">
    <citation type="journal article" date="2023" name="bioRxiv">
        <title>High-quality genome assemblies of four members of thePodospora anserinaspecies complex.</title>
        <authorList>
            <person name="Ament-Velasquez S.L."/>
            <person name="Vogan A.A."/>
            <person name="Wallerman O."/>
            <person name="Hartmann F."/>
            <person name="Gautier V."/>
            <person name="Silar P."/>
            <person name="Giraud T."/>
            <person name="Johannesson H."/>
        </authorList>
    </citation>
    <scope>NUCLEOTIDE SEQUENCE [LARGE SCALE GENOMIC DNA]</scope>
    <source>
        <strain evidence="3 4">CBS 411.78</strain>
    </source>
</reference>
<dbReference type="SUPFAM" id="SSF51905">
    <property type="entry name" value="FAD/NAD(P)-binding domain"/>
    <property type="match status" value="1"/>
</dbReference>
<dbReference type="PIRSF" id="PIRSF000137">
    <property type="entry name" value="Alcohol_oxidase"/>
    <property type="match status" value="1"/>
</dbReference>
<keyword evidence="4" id="KW-1185">Reference proteome</keyword>
<evidence type="ECO:0000259" key="2">
    <source>
        <dbReference type="PROSITE" id="PS00624"/>
    </source>
</evidence>
<name>A0ABR0HC93_9PEZI</name>
<dbReference type="InterPro" id="IPR036188">
    <property type="entry name" value="FAD/NAD-bd_sf"/>
</dbReference>
<dbReference type="Pfam" id="PF00732">
    <property type="entry name" value="GMC_oxred_N"/>
    <property type="match status" value="1"/>
</dbReference>
<proteinExistence type="inferred from homology"/>